<feature type="region of interest" description="Disordered" evidence="1">
    <location>
        <begin position="197"/>
        <end position="227"/>
    </location>
</feature>
<name>F0UQY9_AJEC8</name>
<reference evidence="4" key="1">
    <citation type="submission" date="2008-07" db="EMBL/GenBank/DDBJ databases">
        <title>Annotation of Ajellomyces capsulatus strain H88.</title>
        <authorList>
            <person name="Champion M."/>
            <person name="Cuomo C."/>
            <person name="Ma L.-J."/>
            <person name="Henn M.R."/>
            <person name="Sil A."/>
            <person name="Goldman B."/>
            <person name="Young S.K."/>
            <person name="Kodira C.D."/>
            <person name="Zeng Q."/>
            <person name="Koehrsen M."/>
            <person name="Alvarado L."/>
            <person name="Berlin A."/>
            <person name="Borenstein D."/>
            <person name="Chen Z."/>
            <person name="Engels R."/>
            <person name="Freedman E."/>
            <person name="Gellesch M."/>
            <person name="Goldberg J."/>
            <person name="Griggs A."/>
            <person name="Gujja S."/>
            <person name="Heiman D."/>
            <person name="Hepburn T."/>
            <person name="Howarth C."/>
            <person name="Jen D."/>
            <person name="Larson L."/>
            <person name="Lewis B."/>
            <person name="Mehta T."/>
            <person name="Park D."/>
            <person name="Pearson M."/>
            <person name="Roberts A."/>
            <person name="Saif S."/>
            <person name="Shea T."/>
            <person name="Shenoy N."/>
            <person name="Sisk P."/>
            <person name="Stolte C."/>
            <person name="Sykes S."/>
            <person name="Walk T."/>
            <person name="White J."/>
            <person name="Yandava C."/>
            <person name="Klein B."/>
            <person name="McEwen J.G."/>
            <person name="Puccia R."/>
            <person name="Goldman G.H."/>
            <person name="Felipe M.S."/>
            <person name="Nino-Vega G."/>
            <person name="San-Blas G."/>
            <person name="Taylor J."/>
            <person name="Mendoza L."/>
            <person name="Galagan J."/>
            <person name="Nusbaum C."/>
            <person name="Birren B."/>
        </authorList>
    </citation>
    <scope>NUCLEOTIDE SEQUENCE [LARGE SCALE GENOMIC DNA]</scope>
    <source>
        <strain evidence="4">H88</strain>
    </source>
</reference>
<organism evidence="4">
    <name type="scientific">Ajellomyces capsulatus (strain H88)</name>
    <name type="common">Darling's disease fungus</name>
    <name type="synonym">Histoplasma capsulatum</name>
    <dbReference type="NCBI Taxonomy" id="544711"/>
    <lineage>
        <taxon>Eukaryota</taxon>
        <taxon>Fungi</taxon>
        <taxon>Dikarya</taxon>
        <taxon>Ascomycota</taxon>
        <taxon>Pezizomycotina</taxon>
        <taxon>Eurotiomycetes</taxon>
        <taxon>Eurotiomycetidae</taxon>
        <taxon>Onygenales</taxon>
        <taxon>Ajellomycetaceae</taxon>
        <taxon>Histoplasma</taxon>
    </lineage>
</organism>
<protein>
    <submittedName>
        <fullName evidence="3">Uncharacterized protein</fullName>
    </submittedName>
</protein>
<dbReference type="AlphaFoldDB" id="F0UQY9"/>
<keyword evidence="2" id="KW-0472">Membrane</keyword>
<keyword evidence="2" id="KW-1133">Transmembrane helix</keyword>
<gene>
    <name evidence="3" type="ORF">HCEG_07531</name>
</gene>
<dbReference type="HOGENOM" id="CLU_1219399_0_0_1"/>
<accession>F0UQY9</accession>
<evidence type="ECO:0000256" key="2">
    <source>
        <dbReference type="SAM" id="Phobius"/>
    </source>
</evidence>
<sequence length="227" mass="25421">MNLPLAAELLRSAKLHPITSNPRRVFINPSVLERSIELLAQDLPLMKSTRALGPDQCRLIYSIDSSNGPRQHALGQFPPLAMDAKLGSVANTKAESMLHRQHHHWLVAFVPRSTERQKPRRRSAASGHMPLYVNWGVNSSANFAGRLGEFEWKAYFPQHTSGVFFFSFLFFLRAGRLTIVGFMGWIWTIQRSRELKTKGQGRETAGNEGGFGEGEVKKGSASLDFNT</sequence>
<evidence type="ECO:0000256" key="1">
    <source>
        <dbReference type="SAM" id="MobiDB-lite"/>
    </source>
</evidence>
<evidence type="ECO:0000313" key="4">
    <source>
        <dbReference type="Proteomes" id="UP000008142"/>
    </source>
</evidence>
<feature type="transmembrane region" description="Helical" evidence="2">
    <location>
        <begin position="163"/>
        <end position="188"/>
    </location>
</feature>
<dbReference type="EMBL" id="DS990641">
    <property type="protein sequence ID" value="EGC48316.1"/>
    <property type="molecule type" value="Genomic_DNA"/>
</dbReference>
<proteinExistence type="predicted"/>
<keyword evidence="2" id="KW-0812">Transmembrane</keyword>
<evidence type="ECO:0000313" key="3">
    <source>
        <dbReference type="EMBL" id="EGC48316.1"/>
    </source>
</evidence>
<dbReference type="Proteomes" id="UP000008142">
    <property type="component" value="Unassembled WGS sequence"/>
</dbReference>